<feature type="domain" description="Ricin B lectin" evidence="1">
    <location>
        <begin position="275"/>
        <end position="414"/>
    </location>
</feature>
<dbReference type="InterPro" id="IPR035992">
    <property type="entry name" value="Ricin_B-like_lectins"/>
</dbReference>
<dbReference type="AlphaFoldDB" id="A0AA90H258"/>
<dbReference type="Pfam" id="PF00652">
    <property type="entry name" value="Ricin_B_lectin"/>
    <property type="match status" value="1"/>
</dbReference>
<dbReference type="SUPFAM" id="SSF50370">
    <property type="entry name" value="Ricin B-like lectins"/>
    <property type="match status" value="1"/>
</dbReference>
<dbReference type="Proteomes" id="UP001156398">
    <property type="component" value="Unassembled WGS sequence"/>
</dbReference>
<gene>
    <name evidence="2" type="ORF">POF43_005825</name>
    <name evidence="3" type="ORF">POF50_015185</name>
</gene>
<dbReference type="EMBL" id="JAAGKO020000005">
    <property type="protein sequence ID" value="MDI5962241.1"/>
    <property type="molecule type" value="Genomic_DNA"/>
</dbReference>
<sequence>MAGGSADAAGAAPHPAARPAATPAFKVLAFYDSDENDAAHASFDNEAKQWFPQVAAANNFSWTATDDWSKVNASTLSQYQVVMFLDDLPQTSAEQTAFQQYMDNGGGWMGFHVSAFNTDPSTWSWYHNTFLGTGAFVSNSWGPTSVTLKVEDPSTPATAGLPATIGSSVSEWYSWANDLRKNPDIDILASIDPSSFPVGTDPDQTWYSGYYPIVWTNKNYRMMYANFGHNAMDYTDNTTLSLTFGSAQQDQLVLQELLSLGGDSAAPAPMPAYSSSAWYSLSSAASLKCADARSAATANGTAVQQYTCNGTDAQQFQLQPTSDGYVRVNDRADSSEVLDVTDVSTADGAPIQLWDYSDGTNQQWKPVAENSWTYHFVNRNSGKCLSAASDSTADSVQLVQATCDGSTLQSFRLQPAA</sequence>
<evidence type="ECO:0000259" key="1">
    <source>
        <dbReference type="SMART" id="SM00458"/>
    </source>
</evidence>
<organism evidence="3">
    <name type="scientific">Streptantibioticus silvisoli</name>
    <dbReference type="NCBI Taxonomy" id="2705255"/>
    <lineage>
        <taxon>Bacteria</taxon>
        <taxon>Bacillati</taxon>
        <taxon>Actinomycetota</taxon>
        <taxon>Actinomycetes</taxon>
        <taxon>Kitasatosporales</taxon>
        <taxon>Streptomycetaceae</taxon>
        <taxon>Streptantibioticus</taxon>
    </lineage>
</organism>
<reference evidence="3 4" key="1">
    <citation type="submission" date="2023-05" db="EMBL/GenBank/DDBJ databases">
        <title>Streptantibioticus silvisoli sp. nov., acidotolerant actinomycetes 1 from pine litter.</title>
        <authorList>
            <person name="Swiecimska M."/>
            <person name="Golinska P."/>
            <person name="Sangal V."/>
            <person name="Wachnowicz B."/>
            <person name="Goodfellow M."/>
        </authorList>
    </citation>
    <scope>NUCLEOTIDE SEQUENCE</scope>
    <source>
        <strain evidence="3">SL13</strain>
        <strain evidence="2 4">SL54</strain>
    </source>
</reference>
<dbReference type="InterPro" id="IPR029062">
    <property type="entry name" value="Class_I_gatase-like"/>
</dbReference>
<comment type="caution">
    <text evidence="3">The sequence shown here is derived from an EMBL/GenBank/DDBJ whole genome shotgun (WGS) entry which is preliminary data.</text>
</comment>
<keyword evidence="4" id="KW-1185">Reference proteome</keyword>
<dbReference type="SUPFAM" id="SSF52317">
    <property type="entry name" value="Class I glutamine amidotransferase-like"/>
    <property type="match status" value="1"/>
</dbReference>
<dbReference type="CDD" id="cd00161">
    <property type="entry name" value="beta-trefoil_Ricin-like"/>
    <property type="match status" value="1"/>
</dbReference>
<dbReference type="PROSITE" id="PS50231">
    <property type="entry name" value="RICIN_B_LECTIN"/>
    <property type="match status" value="1"/>
</dbReference>
<evidence type="ECO:0000313" key="2">
    <source>
        <dbReference type="EMBL" id="MDI5962241.1"/>
    </source>
</evidence>
<dbReference type="Gene3D" id="2.80.10.50">
    <property type="match status" value="2"/>
</dbReference>
<dbReference type="Pfam" id="PF06283">
    <property type="entry name" value="ThuA"/>
    <property type="match status" value="1"/>
</dbReference>
<evidence type="ECO:0000313" key="4">
    <source>
        <dbReference type="Proteomes" id="UP001156398"/>
    </source>
</evidence>
<dbReference type="EMBL" id="JABXJJ020000017">
    <property type="protein sequence ID" value="MDI5970671.1"/>
    <property type="molecule type" value="Genomic_DNA"/>
</dbReference>
<accession>A0AA90H258</accession>
<dbReference type="InterPro" id="IPR000772">
    <property type="entry name" value="Ricin_B_lectin"/>
</dbReference>
<proteinExistence type="predicted"/>
<name>A0AA90H258_9ACTN</name>
<evidence type="ECO:0000313" key="3">
    <source>
        <dbReference type="EMBL" id="MDI5970671.1"/>
    </source>
</evidence>
<dbReference type="InterPro" id="IPR029010">
    <property type="entry name" value="ThuA-like"/>
</dbReference>
<dbReference type="PANTHER" id="PTHR40469:SF2">
    <property type="entry name" value="GALACTOSE-BINDING DOMAIN-LIKE SUPERFAMILY PROTEIN"/>
    <property type="match status" value="1"/>
</dbReference>
<dbReference type="SMART" id="SM00458">
    <property type="entry name" value="RICIN"/>
    <property type="match status" value="1"/>
</dbReference>
<dbReference type="PANTHER" id="PTHR40469">
    <property type="entry name" value="SECRETED GLYCOSYL HYDROLASE"/>
    <property type="match status" value="1"/>
</dbReference>
<protein>
    <submittedName>
        <fullName evidence="3">ThuA domain-containing protein</fullName>
    </submittedName>
</protein>
<dbReference type="Gene3D" id="3.40.50.880">
    <property type="match status" value="1"/>
</dbReference>